<evidence type="ECO:0000256" key="2">
    <source>
        <dbReference type="SAM" id="Phobius"/>
    </source>
</evidence>
<gene>
    <name evidence="3" type="ORF">A7X83_16795</name>
</gene>
<proteinExistence type="predicted"/>
<keyword evidence="2" id="KW-0472">Membrane</keyword>
<dbReference type="Proteomes" id="UP000249614">
    <property type="component" value="Unassembled WGS sequence"/>
</dbReference>
<evidence type="ECO:0008006" key="5">
    <source>
        <dbReference type="Google" id="ProtNLM"/>
    </source>
</evidence>
<dbReference type="RefSeq" id="WP_111113665.1">
    <property type="nucleotide sequence ID" value="NZ_LXXM01000227.1"/>
</dbReference>
<feature type="transmembrane region" description="Helical" evidence="2">
    <location>
        <begin position="322"/>
        <end position="347"/>
    </location>
</feature>
<feature type="transmembrane region" description="Helical" evidence="2">
    <location>
        <begin position="38"/>
        <end position="62"/>
    </location>
</feature>
<dbReference type="AlphaFoldDB" id="A0A2W6HW35"/>
<keyword evidence="2" id="KW-1133">Transmembrane helix</keyword>
<accession>A0A2W6HW35</accession>
<feature type="region of interest" description="Disordered" evidence="1">
    <location>
        <begin position="198"/>
        <end position="248"/>
    </location>
</feature>
<comment type="caution">
    <text evidence="3">The sequence shown here is derived from an EMBL/GenBank/DDBJ whole genome shotgun (WGS) entry which is preliminary data.</text>
</comment>
<feature type="transmembrane region" description="Helical" evidence="2">
    <location>
        <begin position="82"/>
        <end position="102"/>
    </location>
</feature>
<dbReference type="EMBL" id="LXXM01000227">
    <property type="protein sequence ID" value="PZS87621.1"/>
    <property type="molecule type" value="Genomic_DNA"/>
</dbReference>
<keyword evidence="2" id="KW-0812">Transmembrane</keyword>
<organism evidence="3 4">
    <name type="scientific">Stenotrophomonas maltophilia</name>
    <name type="common">Pseudomonas maltophilia</name>
    <name type="synonym">Xanthomonas maltophilia</name>
    <dbReference type="NCBI Taxonomy" id="40324"/>
    <lineage>
        <taxon>Bacteria</taxon>
        <taxon>Pseudomonadati</taxon>
        <taxon>Pseudomonadota</taxon>
        <taxon>Gammaproteobacteria</taxon>
        <taxon>Lysobacterales</taxon>
        <taxon>Lysobacteraceae</taxon>
        <taxon>Stenotrophomonas</taxon>
        <taxon>Stenotrophomonas maltophilia group</taxon>
    </lineage>
</organism>
<sequence length="354" mass="36022">MSTRFDPPERGALGPDVATLVTAPIVPPASESAVSWGAIFAGASAAAALSLILLILGVGLGLSSVSPWSFEGVSKETFGWSSIAWLTFTALAASGLGGYLAGRLRTKWTQIHGDETYFRDTAHGFVSWAVATLLTAGLLTSAIGGVLGTGAKVAGATAGAAASTAGVAAAGAGSAAAAAPEGDLNYWVDSLFRSATNAGAADPAAPPPPGASMDPNAAPPPAPNAGPREAGMAPPRPMPGRAPASDRRELRAEVNRIIVNSLQGDGLDPADTQYLSQLIARETGMSQAEAQARVTDVQTRMRAALEKAKTTAKQAADDARKAAAYVALWLFITLLIGAFFASLSATWGGRRRDL</sequence>
<name>A0A2W6HW35_STEMA</name>
<evidence type="ECO:0000313" key="4">
    <source>
        <dbReference type="Proteomes" id="UP000249614"/>
    </source>
</evidence>
<protein>
    <recommendedName>
        <fullName evidence="5">Transmembrane protein</fullName>
    </recommendedName>
</protein>
<evidence type="ECO:0000256" key="1">
    <source>
        <dbReference type="SAM" id="MobiDB-lite"/>
    </source>
</evidence>
<reference evidence="3 4" key="1">
    <citation type="submission" date="2016-05" db="EMBL/GenBank/DDBJ databases">
        <authorList>
            <person name="Lavstsen T."/>
            <person name="Jespersen J.S."/>
        </authorList>
    </citation>
    <scope>NUCLEOTIDE SEQUENCE [LARGE SCALE GENOMIC DNA]</scope>
    <source>
        <strain evidence="3 4">SM-5815</strain>
    </source>
</reference>
<evidence type="ECO:0000313" key="3">
    <source>
        <dbReference type="EMBL" id="PZS87621.1"/>
    </source>
</evidence>